<evidence type="ECO:0000313" key="3">
    <source>
        <dbReference type="Proteomes" id="UP001386955"/>
    </source>
</evidence>
<keyword evidence="3" id="KW-1185">Reference proteome</keyword>
<accession>A0AAN9WZR5</accession>
<organism evidence="2 3">
    <name type="scientific">Psophocarpus tetragonolobus</name>
    <name type="common">Winged bean</name>
    <name type="synonym">Dolichos tetragonolobus</name>
    <dbReference type="NCBI Taxonomy" id="3891"/>
    <lineage>
        <taxon>Eukaryota</taxon>
        <taxon>Viridiplantae</taxon>
        <taxon>Streptophyta</taxon>
        <taxon>Embryophyta</taxon>
        <taxon>Tracheophyta</taxon>
        <taxon>Spermatophyta</taxon>
        <taxon>Magnoliopsida</taxon>
        <taxon>eudicotyledons</taxon>
        <taxon>Gunneridae</taxon>
        <taxon>Pentapetalae</taxon>
        <taxon>rosids</taxon>
        <taxon>fabids</taxon>
        <taxon>Fabales</taxon>
        <taxon>Fabaceae</taxon>
        <taxon>Papilionoideae</taxon>
        <taxon>50 kb inversion clade</taxon>
        <taxon>NPAAA clade</taxon>
        <taxon>indigoferoid/millettioid clade</taxon>
        <taxon>Phaseoleae</taxon>
        <taxon>Psophocarpus</taxon>
    </lineage>
</organism>
<dbReference type="Proteomes" id="UP001386955">
    <property type="component" value="Unassembled WGS sequence"/>
</dbReference>
<feature type="region of interest" description="Disordered" evidence="1">
    <location>
        <begin position="1"/>
        <end position="22"/>
    </location>
</feature>
<protein>
    <submittedName>
        <fullName evidence="2">Uncharacterized protein</fullName>
    </submittedName>
</protein>
<evidence type="ECO:0000313" key="2">
    <source>
        <dbReference type="EMBL" id="KAK7383262.1"/>
    </source>
</evidence>
<dbReference type="EMBL" id="JAYMYS010000008">
    <property type="protein sequence ID" value="KAK7383262.1"/>
    <property type="molecule type" value="Genomic_DNA"/>
</dbReference>
<evidence type="ECO:0000256" key="1">
    <source>
        <dbReference type="SAM" id="MobiDB-lite"/>
    </source>
</evidence>
<name>A0AAN9WZR5_PSOTE</name>
<gene>
    <name evidence="2" type="ORF">VNO78_28936</name>
</gene>
<sequence length="97" mass="10778">MVSQLWAPPNLPSKPSNLCEGGAQGGHLRFPAGASEAFVLPPIQSNQNYLVNCWHRCDLAGKPSKKKIIKLNKMPKSTAYFLDRHDQIKNETPHSVK</sequence>
<comment type="caution">
    <text evidence="2">The sequence shown here is derived from an EMBL/GenBank/DDBJ whole genome shotgun (WGS) entry which is preliminary data.</text>
</comment>
<proteinExistence type="predicted"/>
<dbReference type="AlphaFoldDB" id="A0AAN9WZR5"/>
<reference evidence="2 3" key="1">
    <citation type="submission" date="2024-01" db="EMBL/GenBank/DDBJ databases">
        <title>The genomes of 5 underutilized Papilionoideae crops provide insights into root nodulation and disease resistanc.</title>
        <authorList>
            <person name="Jiang F."/>
        </authorList>
    </citation>
    <scope>NUCLEOTIDE SEQUENCE [LARGE SCALE GENOMIC DNA]</scope>
    <source>
        <strain evidence="2">DUOXIRENSHENG_FW03</strain>
        <tissue evidence="2">Leaves</tissue>
    </source>
</reference>